<keyword evidence="2 4" id="KW-0863">Zinc-finger</keyword>
<dbReference type="Gene3D" id="3.30.60.90">
    <property type="match status" value="2"/>
</dbReference>
<organism evidence="6 7">
    <name type="scientific">Umbelopsis vinacea</name>
    <dbReference type="NCBI Taxonomy" id="44442"/>
    <lineage>
        <taxon>Eukaryota</taxon>
        <taxon>Fungi</taxon>
        <taxon>Fungi incertae sedis</taxon>
        <taxon>Mucoromycota</taxon>
        <taxon>Mucoromycotina</taxon>
        <taxon>Umbelopsidomycetes</taxon>
        <taxon>Umbelopsidales</taxon>
        <taxon>Umbelopsidaceae</taxon>
        <taxon>Umbelopsis</taxon>
    </lineage>
</organism>
<protein>
    <recommendedName>
        <fullName evidence="5">ZZ-type domain-containing protein</fullName>
    </recommendedName>
</protein>
<dbReference type="PANTHER" id="PTHR15090:SF8">
    <property type="entry name" value="ZZ-TYPE ZINC FINGER-CONTAINING PROTEIN"/>
    <property type="match status" value="1"/>
</dbReference>
<dbReference type="Proteomes" id="UP000612746">
    <property type="component" value="Unassembled WGS sequence"/>
</dbReference>
<dbReference type="SMART" id="SM00291">
    <property type="entry name" value="ZnF_ZZ"/>
    <property type="match status" value="2"/>
</dbReference>
<dbReference type="EMBL" id="JAEPRA010000002">
    <property type="protein sequence ID" value="KAG2188314.1"/>
    <property type="molecule type" value="Genomic_DNA"/>
</dbReference>
<dbReference type="InterPro" id="IPR043145">
    <property type="entry name" value="Znf_ZZ_sf"/>
</dbReference>
<reference evidence="6" key="1">
    <citation type="submission" date="2020-12" db="EMBL/GenBank/DDBJ databases">
        <title>Metabolic potential, ecology and presence of endohyphal bacteria is reflected in genomic diversity of Mucoromycotina.</title>
        <authorList>
            <person name="Muszewska A."/>
            <person name="Okrasinska A."/>
            <person name="Steczkiewicz K."/>
            <person name="Drgas O."/>
            <person name="Orlowska M."/>
            <person name="Perlinska-Lenart U."/>
            <person name="Aleksandrzak-Piekarczyk T."/>
            <person name="Szatraj K."/>
            <person name="Zielenkiewicz U."/>
            <person name="Pilsyk S."/>
            <person name="Malc E."/>
            <person name="Mieczkowski P."/>
            <person name="Kruszewska J.S."/>
            <person name="Biernat P."/>
            <person name="Pawlowska J."/>
        </authorList>
    </citation>
    <scope>NUCLEOTIDE SEQUENCE</scope>
    <source>
        <strain evidence="6">WA0000051536</strain>
    </source>
</reference>
<dbReference type="SUPFAM" id="SSF57850">
    <property type="entry name" value="RING/U-box"/>
    <property type="match status" value="2"/>
</dbReference>
<evidence type="ECO:0000256" key="3">
    <source>
        <dbReference type="ARBA" id="ARBA00022833"/>
    </source>
</evidence>
<keyword evidence="7" id="KW-1185">Reference proteome</keyword>
<gene>
    <name evidence="6" type="ORF">INT44_001067</name>
</gene>
<dbReference type="PANTHER" id="PTHR15090">
    <property type="entry name" value="SEQUESTOSOME 1-RELATED"/>
    <property type="match status" value="1"/>
</dbReference>
<accession>A0A8H7QAL2</accession>
<dbReference type="InterPro" id="IPR052260">
    <property type="entry name" value="Autophagy_Rcpt_SigReg"/>
</dbReference>
<feature type="domain" description="ZZ-type" evidence="5">
    <location>
        <begin position="481"/>
        <end position="534"/>
    </location>
</feature>
<dbReference type="PROSITE" id="PS50135">
    <property type="entry name" value="ZF_ZZ_2"/>
    <property type="match status" value="1"/>
</dbReference>
<evidence type="ECO:0000256" key="1">
    <source>
        <dbReference type="ARBA" id="ARBA00022723"/>
    </source>
</evidence>
<dbReference type="GO" id="GO:0008270">
    <property type="term" value="F:zinc ion binding"/>
    <property type="evidence" value="ECO:0007669"/>
    <property type="project" value="UniProtKB-KW"/>
</dbReference>
<dbReference type="OrthoDB" id="661148at2759"/>
<proteinExistence type="predicted"/>
<dbReference type="InterPro" id="IPR000433">
    <property type="entry name" value="Znf_ZZ"/>
</dbReference>
<dbReference type="AlphaFoldDB" id="A0A8H7QAL2"/>
<evidence type="ECO:0000256" key="2">
    <source>
        <dbReference type="ARBA" id="ARBA00022771"/>
    </source>
</evidence>
<comment type="caution">
    <text evidence="6">The sequence shown here is derived from an EMBL/GenBank/DDBJ whole genome shotgun (WGS) entry which is preliminary data.</text>
</comment>
<dbReference type="Pfam" id="PF00569">
    <property type="entry name" value="ZZ"/>
    <property type="match status" value="1"/>
</dbReference>
<evidence type="ECO:0000256" key="4">
    <source>
        <dbReference type="PROSITE-ProRule" id="PRU00228"/>
    </source>
</evidence>
<keyword evidence="3" id="KW-0862">Zinc</keyword>
<keyword evidence="1" id="KW-0479">Metal-binding</keyword>
<name>A0A8H7QAL2_9FUNG</name>
<sequence length="616" mass="68004">MVVNQPPFDNRLKALCEEIKKIPRDNASRLLAQARGLDIVEVAWEDTARTKYSVYGPNISDLTLLVADVRMPLFRHPNFADYSWDVPMDKIPLVVGNENGTTLKSVSLANYLNDISKYTGLKKSLYCSKRDSHALVSAQSCFLPVPPKQTPAVYFGATPPIQDPTKFYVNIYNYQSTATDSAVLAIVATSKGTSAQLLLKTQNGVLAGQKLYFNNKGSKHAFLAQRLTYDRILRGEKDLTKPMTAEERQNNAIVVIQVPLKMSDNLLSWGTFSSFGSSGLTGSTTQLSNYGPEPGTANYFKSGNEASPFAAFSPLYMPNVPSLQNVPNSAFTSYSTGNKMPSKSPAFQAPMSASSIIPSPSKGEFGFGGIQNLKRNPPPVDIENAIISLAESEGLFPSLQGKALERDERYPVRVTIQWYKVTSSGTVSTEVVEEIHQQMQVAKSQADFWGSLVVDKASWERQTNRPTEIQLPSPPRIIGKHPNTVCDICHANLKDNEIRYRCMYCPDWDVCQKCFPSHSHPSKHLLAAVKDSTSPDTQNNVRMANRTNLVHNVQCSTCHFGIVGARYVCAVCNEGVPGKAVINLCESCADTGHHAENRHPLIRVWYTEDLKQIGLE</sequence>
<evidence type="ECO:0000313" key="6">
    <source>
        <dbReference type="EMBL" id="KAG2188314.1"/>
    </source>
</evidence>
<evidence type="ECO:0000313" key="7">
    <source>
        <dbReference type="Proteomes" id="UP000612746"/>
    </source>
</evidence>
<evidence type="ECO:0000259" key="5">
    <source>
        <dbReference type="PROSITE" id="PS50135"/>
    </source>
</evidence>